<dbReference type="Gene3D" id="3.30.1490.20">
    <property type="entry name" value="ATP-grasp fold, A domain"/>
    <property type="match status" value="1"/>
</dbReference>
<dbReference type="SUPFAM" id="SSF53328">
    <property type="entry name" value="Formyltransferase"/>
    <property type="match status" value="2"/>
</dbReference>
<dbReference type="GO" id="GO:0004644">
    <property type="term" value="F:phosphoribosylglycinamide formyltransferase activity"/>
    <property type="evidence" value="ECO:0007669"/>
    <property type="project" value="UniProtKB-EC"/>
</dbReference>
<dbReference type="InterPro" id="IPR011054">
    <property type="entry name" value="Rudment_hybrid_motif"/>
</dbReference>
<dbReference type="InterPro" id="IPR036477">
    <property type="entry name" value="Formyl_transf_N_sf"/>
</dbReference>
<dbReference type="NCBIfam" id="TIGR00878">
    <property type="entry name" value="purM"/>
    <property type="match status" value="2"/>
</dbReference>
<protein>
    <recommendedName>
        <fullName evidence="16">Trifunctional purine biosynthetic protein adenosine-3</fullName>
    </recommendedName>
    <domain>
        <recommendedName>
            <fullName evidence="16">Phosphoribosylamine--glycine ligase</fullName>
            <ecNumber evidence="16">6.3.4.13</ecNumber>
        </recommendedName>
        <alternativeName>
            <fullName evidence="16">Glycinamide ribonucleotide synthetase</fullName>
            <shortName evidence="16">GARS</shortName>
        </alternativeName>
        <alternativeName>
            <fullName evidence="16">Phosphoribosylglycinamide synthetase</fullName>
        </alternativeName>
    </domain>
    <domain>
        <recommendedName>
            <fullName evidence="16">Phosphoribosylformylglycinamidine cyclo-ligase</fullName>
            <ecNumber evidence="16">6.3.3.1</ecNumber>
        </recommendedName>
        <alternativeName>
            <fullName evidence="16">AIR synthase</fullName>
            <shortName evidence="16">AIRS</shortName>
        </alternativeName>
        <alternativeName>
            <fullName evidence="16">Phosphoribosyl-aminoimidazole synthetase</fullName>
        </alternativeName>
    </domain>
    <domain>
        <recommendedName>
            <fullName evidence="16">Phosphoribosylglycinamide formyltransferase</fullName>
            <ecNumber evidence="16">2.1.2.2</ecNumber>
        </recommendedName>
        <alternativeName>
            <fullName evidence="16">5'-phosphoribosylglycinamide transformylase</fullName>
        </alternativeName>
        <alternativeName>
            <fullName evidence="16">GAR transformylase</fullName>
            <shortName evidence="16">GART</shortName>
        </alternativeName>
    </domain>
</protein>
<evidence type="ECO:0000256" key="11">
    <source>
        <dbReference type="ARBA" id="ARBA00022755"/>
    </source>
</evidence>
<evidence type="ECO:0000256" key="12">
    <source>
        <dbReference type="ARBA" id="ARBA00022840"/>
    </source>
</evidence>
<keyword evidence="10 15" id="KW-0547">Nucleotide-binding</keyword>
<evidence type="ECO:0000313" key="19">
    <source>
        <dbReference type="Proteomes" id="UP000827092"/>
    </source>
</evidence>
<dbReference type="Gene3D" id="3.90.650.10">
    <property type="entry name" value="PurM-like C-terminal domain"/>
    <property type="match status" value="2"/>
</dbReference>
<dbReference type="CDD" id="cd02196">
    <property type="entry name" value="PurM"/>
    <property type="match status" value="2"/>
</dbReference>
<comment type="pathway">
    <text evidence="2 16">Purine metabolism; IMP biosynthesis via de novo pathway; N(2)-formyl-N(1)-(5-phospho-D-ribosyl)glycinamide from N(1)-(5-phospho-D-ribosyl)glycinamide (10-formyl THF route): step 1/1.</text>
</comment>
<dbReference type="Gene3D" id="3.90.600.10">
    <property type="entry name" value="Phosphoribosylglycinamide synthetase, C-terminal domain"/>
    <property type="match status" value="1"/>
</dbReference>
<keyword evidence="19" id="KW-1185">Reference proteome</keyword>
<dbReference type="Proteomes" id="UP000827092">
    <property type="component" value="Unassembled WGS sequence"/>
</dbReference>
<evidence type="ECO:0000259" key="17">
    <source>
        <dbReference type="PROSITE" id="PS50975"/>
    </source>
</evidence>
<dbReference type="InterPro" id="IPR010918">
    <property type="entry name" value="PurM-like_C_dom"/>
</dbReference>
<comment type="caution">
    <text evidence="18">The sequence shown here is derived from an EMBL/GenBank/DDBJ whole genome shotgun (WGS) entry which is preliminary data.</text>
</comment>
<dbReference type="EMBL" id="JAFNEN010000666">
    <property type="protein sequence ID" value="KAG8178792.1"/>
    <property type="molecule type" value="Genomic_DNA"/>
</dbReference>
<dbReference type="InterPro" id="IPR036676">
    <property type="entry name" value="PurM-like_C_sf"/>
</dbReference>
<dbReference type="InterPro" id="IPR004733">
    <property type="entry name" value="PurM_cligase"/>
</dbReference>
<keyword evidence="12 15" id="KW-0067">ATP-binding</keyword>
<evidence type="ECO:0000256" key="7">
    <source>
        <dbReference type="ARBA" id="ARBA00022598"/>
    </source>
</evidence>
<dbReference type="PANTHER" id="PTHR10520:SF12">
    <property type="entry name" value="TRIFUNCTIONAL PURINE BIOSYNTHETIC PROTEIN ADENOSINE-3"/>
    <property type="match status" value="1"/>
</dbReference>
<keyword evidence="9 16" id="KW-0479">Metal-binding</keyword>
<evidence type="ECO:0000256" key="16">
    <source>
        <dbReference type="RuleBase" id="RU363089"/>
    </source>
</evidence>
<keyword evidence="13 16" id="KW-0464">Manganese</keyword>
<dbReference type="Pfam" id="PF00551">
    <property type="entry name" value="Formyl_trans_N"/>
    <property type="match status" value="2"/>
</dbReference>
<dbReference type="Gene3D" id="3.30.1330.10">
    <property type="entry name" value="PurM-like, N-terminal domain"/>
    <property type="match status" value="2"/>
</dbReference>
<dbReference type="SUPFAM" id="SSF56042">
    <property type="entry name" value="PurM C-terminal domain-like"/>
    <property type="match status" value="2"/>
</dbReference>
<dbReference type="PROSITE" id="PS50975">
    <property type="entry name" value="ATP_GRASP"/>
    <property type="match status" value="1"/>
</dbReference>
<dbReference type="SUPFAM" id="SSF52440">
    <property type="entry name" value="PreATP-grasp domain"/>
    <property type="match status" value="1"/>
</dbReference>
<dbReference type="PROSITE" id="PS00184">
    <property type="entry name" value="GARS"/>
    <property type="match status" value="1"/>
</dbReference>
<dbReference type="GO" id="GO:0004637">
    <property type="term" value="F:phosphoribosylamine-glycine ligase activity"/>
    <property type="evidence" value="ECO:0007669"/>
    <property type="project" value="UniProtKB-UniRule"/>
</dbReference>
<dbReference type="CDD" id="cd08645">
    <property type="entry name" value="FMT_core_GART"/>
    <property type="match status" value="1"/>
</dbReference>
<dbReference type="InterPro" id="IPR020562">
    <property type="entry name" value="PRibGlycinamide_synth_N"/>
</dbReference>
<gene>
    <name evidence="18" type="ORF">JTE90_024654</name>
</gene>
<evidence type="ECO:0000256" key="2">
    <source>
        <dbReference type="ARBA" id="ARBA00005054"/>
    </source>
</evidence>
<dbReference type="GO" id="GO:0006189">
    <property type="term" value="P:'de novo' IMP biosynthetic process"/>
    <property type="evidence" value="ECO:0007669"/>
    <property type="project" value="UniProtKB-UniRule"/>
</dbReference>
<dbReference type="HAMAP" id="MF_00741">
    <property type="entry name" value="AIRS"/>
    <property type="match status" value="1"/>
</dbReference>
<dbReference type="NCBIfam" id="TIGR00877">
    <property type="entry name" value="purD"/>
    <property type="match status" value="1"/>
</dbReference>
<keyword evidence="14 16" id="KW-0511">Multifunctional enzyme</keyword>
<comment type="catalytic activity">
    <reaction evidence="16">
        <text>N(1)-(5-phospho-beta-D-ribosyl)glycinamide + (6R)-10-formyltetrahydrofolate = N(2)-formyl-N(1)-(5-phospho-beta-D-ribosyl)glycinamide + (6S)-5,6,7,8-tetrahydrofolate + H(+)</text>
        <dbReference type="Rhea" id="RHEA:15053"/>
        <dbReference type="ChEBI" id="CHEBI:15378"/>
        <dbReference type="ChEBI" id="CHEBI:57453"/>
        <dbReference type="ChEBI" id="CHEBI:143788"/>
        <dbReference type="ChEBI" id="CHEBI:147286"/>
        <dbReference type="ChEBI" id="CHEBI:195366"/>
        <dbReference type="EC" id="2.1.2.2"/>
    </reaction>
</comment>
<evidence type="ECO:0000256" key="9">
    <source>
        <dbReference type="ARBA" id="ARBA00022723"/>
    </source>
</evidence>
<evidence type="ECO:0000256" key="4">
    <source>
        <dbReference type="ARBA" id="ARBA00007423"/>
    </source>
</evidence>
<dbReference type="GO" id="GO:0046084">
    <property type="term" value="P:adenine biosynthetic process"/>
    <property type="evidence" value="ECO:0007669"/>
    <property type="project" value="TreeGrafter"/>
</dbReference>
<feature type="domain" description="ATP-grasp" evidence="17">
    <location>
        <begin position="124"/>
        <end position="331"/>
    </location>
</feature>
<dbReference type="HAMAP" id="MF_00138">
    <property type="entry name" value="GARS"/>
    <property type="match status" value="1"/>
</dbReference>
<dbReference type="SMART" id="SM01209">
    <property type="entry name" value="GARS_A"/>
    <property type="match status" value="1"/>
</dbReference>
<evidence type="ECO:0000256" key="8">
    <source>
        <dbReference type="ARBA" id="ARBA00022679"/>
    </source>
</evidence>
<dbReference type="FunFam" id="3.40.50.170:FF:000006">
    <property type="entry name" value="Trifunctional purine biosynthetic protein adenosine-3"/>
    <property type="match status" value="1"/>
</dbReference>
<evidence type="ECO:0000256" key="13">
    <source>
        <dbReference type="ARBA" id="ARBA00023211"/>
    </source>
</evidence>
<dbReference type="FunFam" id="3.30.470.20:FF:000018">
    <property type="entry name" value="Trifunctional purine biosynthetic protein adenosine-3"/>
    <property type="match status" value="1"/>
</dbReference>
<dbReference type="Pfam" id="PF01071">
    <property type="entry name" value="GARS_A"/>
    <property type="match status" value="1"/>
</dbReference>
<organism evidence="18 19">
    <name type="scientific">Oedothorax gibbosus</name>
    <dbReference type="NCBI Taxonomy" id="931172"/>
    <lineage>
        <taxon>Eukaryota</taxon>
        <taxon>Metazoa</taxon>
        <taxon>Ecdysozoa</taxon>
        <taxon>Arthropoda</taxon>
        <taxon>Chelicerata</taxon>
        <taxon>Arachnida</taxon>
        <taxon>Araneae</taxon>
        <taxon>Araneomorphae</taxon>
        <taxon>Entelegynae</taxon>
        <taxon>Araneoidea</taxon>
        <taxon>Linyphiidae</taxon>
        <taxon>Erigoninae</taxon>
        <taxon>Oedothorax</taxon>
    </lineage>
</organism>
<dbReference type="SUPFAM" id="SSF56059">
    <property type="entry name" value="Glutathione synthetase ATP-binding domain-like"/>
    <property type="match status" value="1"/>
</dbReference>
<keyword evidence="7 16" id="KW-0436">Ligase</keyword>
<dbReference type="Pfam" id="PF02843">
    <property type="entry name" value="GARS_C"/>
    <property type="match status" value="1"/>
</dbReference>
<dbReference type="GO" id="GO:0046872">
    <property type="term" value="F:metal ion binding"/>
    <property type="evidence" value="ECO:0007669"/>
    <property type="project" value="UniProtKB-KW"/>
</dbReference>
<dbReference type="InterPro" id="IPR020559">
    <property type="entry name" value="PRibGlycinamide_synth_CS"/>
</dbReference>
<sequence length="1549" mass="168332">MIMRGKSNLLHNKMTESVLIIGNGAREHALAWKLSKSSSVKHVYVSPGNAGTDTDGIISNCVVNVSNHADVAQWSKNNSISLVVVGPEVYLANGLADHLTSVGIKCFGPVQKAAEIEASKEFAKEFMDRYNIPTARWKSFKTAKEAQDHIASAPYDALVVKASGLAAGKGVIVGKNKEEAIQAVSTLKQDKALSSASDVIVIEELLTGEEVSVLCFSDGTTISVMPPAQDHKRLLNNDDGPNTGGMGAYCRCPLVSEADLEYIKENVLQRAIDGMKAQGSPYVGVLYAGLMMTKDGPKVLEYNCRFGDPETQVILPLLESDLYSIMLACVDGKLSNMSVEWSKNRHAVGVVVVSGGYPESYPKGKVITGLEKVVGSSIVFHAGTSKASGNLVTSGGRVLTVVTIDDTLKEASAIAHLNAGFVNFEGAFYRTDIAAKGLEKLHPKGMTYKSSGVDIESADDLVKKIAALCKQTQRKEVCGGIGGFGGVFELSGYNNPYLVSKIGNVGNLLKIAKDCHKYETLGVNIVANSVNEILCHGAEPLFFLDTFTCGKLDVDIAAQVITGITKGCKEANCTLIGGETAEMPGMYFENDFDLTSFARGAVEKSDLLPHKNDIAEKDAVIALLSSSLNLKTVQIVKRLMERLDLTYTSPAPFDSSLTMEDVLLAEQNIYVQSVLPLIRKGLIKAASYTHHSMKDTQDVLPADLHFALDYSQWKLPPVFDWIAKHTEMTQEELIRDCNCGIDMFLVVDGSDVDEVLAHLKQCGKKAAVVGLCEEDDKYKQIPEPKSCVQKKIAVLTSVNGTTLKALVNYAQNPLSLAEIAVVVSVDANIEIPEIPIKILNAKSFASNGDRDKAIDEILRSYDVEIICLDGLSRDFSGEFLAAWGGKILNIQPSILPSFDCSNPLKETLDFGARITGCTVYVVEDGSEKYRIIEQAAIDVKVGETLPSLGTQLSRLQDLTYPKALEKFISGNHLNDSQTLQLINTHSQISQNEFTKLNKRVKNLMKKTDKKNLVKFVDSSCGIFDLGSTGYKNPLLISGTDGVGTKLKVAQACNRHDTIGIDLVAMCVNDIMTCGAEPIFFLSCFDCAELDPELVKKVMSGIAKGCEMAQCALVGAELNEMPDIYANPKQCIQDFNKYDVVGYSEGVVNRENLIPKLNSIKSGDTVIGIASSGVHSNGYSLVRKIVEKKNLRYSDKFPLGDCDRTLGEMLLEPTKIYVQSVLPLIQKGSVKAAAHITGGGLTQNIPRVLPPNLKVVLDGDKWEIPPVLQFLAMKGNMSKEEMLQTFNCGLGMVLVVDGENEKEVLEHIRAKNEVAAVIGCVAEYNKRGEQVEVHNFHLPQSTETKQKKKVGVLISGSGTNLQSLINYTQDPNNCSSAEISLVISNVDGVEGLDRARRAGIRTKVINHKNYKKRVEFDMAVHEVLKEHGIEIVCLAGFMRIVSKEFVQLWQGKLLNVHPALLPSFKGMNAHRQALEAGAKIAGCSVHFVEAEVDAGAVIEQAALYVDPTDTESSLQERVKVLEHQIFPTALELLASGRVSRGPDSKLTWNY</sequence>
<dbReference type="InterPro" id="IPR013815">
    <property type="entry name" value="ATP_grasp_subdomain_1"/>
</dbReference>
<evidence type="ECO:0000256" key="10">
    <source>
        <dbReference type="ARBA" id="ARBA00022741"/>
    </source>
</evidence>
<comment type="similarity">
    <text evidence="6 16">In the central section; belongs to the AIR synthase family.</text>
</comment>
<reference evidence="18 19" key="1">
    <citation type="journal article" date="2022" name="Nat. Ecol. Evol.">
        <title>A masculinizing supergene underlies an exaggerated male reproductive morph in a spider.</title>
        <authorList>
            <person name="Hendrickx F."/>
            <person name="De Corte Z."/>
            <person name="Sonet G."/>
            <person name="Van Belleghem S.M."/>
            <person name="Kostlbacher S."/>
            <person name="Vangestel C."/>
        </authorList>
    </citation>
    <scope>NUCLEOTIDE SEQUENCE [LARGE SCALE GENOMIC DNA]</scope>
    <source>
        <strain evidence="18">W744_W776</strain>
    </source>
</reference>
<dbReference type="Pfam" id="PF00586">
    <property type="entry name" value="AIRS"/>
    <property type="match status" value="2"/>
</dbReference>
<dbReference type="Gene3D" id="3.30.470.20">
    <property type="entry name" value="ATP-grasp fold, B domain"/>
    <property type="match status" value="1"/>
</dbReference>
<dbReference type="GO" id="GO:0004641">
    <property type="term" value="F:phosphoribosylformylglycinamidine cyclo-ligase activity"/>
    <property type="evidence" value="ECO:0007669"/>
    <property type="project" value="UniProtKB-EC"/>
</dbReference>
<evidence type="ECO:0000313" key="18">
    <source>
        <dbReference type="EMBL" id="KAG8178792.1"/>
    </source>
</evidence>
<dbReference type="GO" id="GO:0005829">
    <property type="term" value="C:cytosol"/>
    <property type="evidence" value="ECO:0007669"/>
    <property type="project" value="TreeGrafter"/>
</dbReference>
<dbReference type="InterPro" id="IPR011761">
    <property type="entry name" value="ATP-grasp"/>
</dbReference>
<comment type="similarity">
    <text evidence="4 16">In the N-terminal section; belongs to the GARS family.</text>
</comment>
<dbReference type="Gene3D" id="3.40.50.170">
    <property type="entry name" value="Formyl transferase, N-terminal domain"/>
    <property type="match status" value="2"/>
</dbReference>
<dbReference type="InterPro" id="IPR020560">
    <property type="entry name" value="PRibGlycinamide_synth_C-dom"/>
</dbReference>
<keyword evidence="8" id="KW-0808">Transferase</keyword>
<dbReference type="Pfam" id="PF02769">
    <property type="entry name" value="AIRS_C"/>
    <property type="match status" value="2"/>
</dbReference>
<dbReference type="FunFam" id="3.90.650.10:FF:000007">
    <property type="entry name" value="Trifunctional purine biosynthetic protein adenosine-3"/>
    <property type="match status" value="1"/>
</dbReference>
<evidence type="ECO:0000256" key="5">
    <source>
        <dbReference type="ARBA" id="ARBA00008630"/>
    </source>
</evidence>
<evidence type="ECO:0000256" key="3">
    <source>
        <dbReference type="ARBA" id="ARBA00005174"/>
    </source>
</evidence>
<accession>A0AAV6U2S2</accession>
<dbReference type="FunFam" id="3.40.50.20:FF:000006">
    <property type="entry name" value="Phosphoribosylamine--glycine ligase, chloroplastic"/>
    <property type="match status" value="1"/>
</dbReference>
<dbReference type="InterPro" id="IPR037123">
    <property type="entry name" value="PRibGlycinamide_synth_C_sf"/>
</dbReference>
<dbReference type="InterPro" id="IPR036921">
    <property type="entry name" value="PurM-like_N_sf"/>
</dbReference>
<dbReference type="PROSITE" id="PS00373">
    <property type="entry name" value="GART"/>
    <property type="match status" value="1"/>
</dbReference>
<dbReference type="InterPro" id="IPR000115">
    <property type="entry name" value="PRibGlycinamide_synth"/>
</dbReference>
<comment type="pathway">
    <text evidence="3 16">Purine metabolism; IMP biosynthesis via de novo pathway; N(1)-(5-phospho-D-ribosyl)glycinamide from 5-phospho-alpha-D-ribose 1-diphosphate: step 2/2.</text>
</comment>
<dbReference type="PANTHER" id="PTHR10520">
    <property type="entry name" value="TRIFUNCTIONAL PURINE BIOSYNTHETIC PROTEIN ADENOSINE-3-RELATED"/>
    <property type="match status" value="1"/>
</dbReference>
<keyword evidence="11 16" id="KW-0658">Purine biosynthesis</keyword>
<dbReference type="InterPro" id="IPR001555">
    <property type="entry name" value="GART_AS"/>
</dbReference>
<dbReference type="Gene3D" id="3.40.50.20">
    <property type="match status" value="1"/>
</dbReference>
<dbReference type="InterPro" id="IPR016185">
    <property type="entry name" value="PreATP-grasp_dom_sf"/>
</dbReference>
<dbReference type="SMART" id="SM01210">
    <property type="entry name" value="GARS_C"/>
    <property type="match status" value="1"/>
</dbReference>
<comment type="similarity">
    <text evidence="5 16">In the C-terminal section; belongs to the GART family.</text>
</comment>
<dbReference type="InterPro" id="IPR020561">
    <property type="entry name" value="PRibGlycinamid_synth_ATP-grasp"/>
</dbReference>
<dbReference type="SUPFAM" id="SSF55326">
    <property type="entry name" value="PurM N-terminal domain-like"/>
    <property type="match status" value="2"/>
</dbReference>
<dbReference type="InterPro" id="IPR016188">
    <property type="entry name" value="PurM-like_N"/>
</dbReference>
<comment type="pathway">
    <text evidence="1 16">Purine metabolism; IMP biosynthesis via de novo pathway; 5-amino-1-(5-phospho-D-ribosyl)imidazole from N(2)-formyl-N(1)-(5-phospho-D-ribosyl)glycinamide: step 2/2.</text>
</comment>
<name>A0AAV6U2S2_9ARAC</name>
<dbReference type="EC" id="6.3.3.1" evidence="16"/>
<dbReference type="SUPFAM" id="SSF51246">
    <property type="entry name" value="Rudiment single hybrid motif"/>
    <property type="match status" value="1"/>
</dbReference>
<comment type="catalytic activity">
    <reaction evidence="16">
        <text>2-formamido-N(1)-(5-O-phospho-beta-D-ribosyl)acetamidine + ATP = 5-amino-1-(5-phospho-beta-D-ribosyl)imidazole + ADP + phosphate + H(+)</text>
        <dbReference type="Rhea" id="RHEA:23032"/>
        <dbReference type="ChEBI" id="CHEBI:15378"/>
        <dbReference type="ChEBI" id="CHEBI:30616"/>
        <dbReference type="ChEBI" id="CHEBI:43474"/>
        <dbReference type="ChEBI" id="CHEBI:137981"/>
        <dbReference type="ChEBI" id="CHEBI:147287"/>
        <dbReference type="ChEBI" id="CHEBI:456216"/>
        <dbReference type="EC" id="6.3.3.1"/>
    </reaction>
</comment>
<dbReference type="GO" id="GO:0005524">
    <property type="term" value="F:ATP binding"/>
    <property type="evidence" value="ECO:0007669"/>
    <property type="project" value="UniProtKB-UniRule"/>
</dbReference>
<dbReference type="NCBIfam" id="TIGR00639">
    <property type="entry name" value="PurN"/>
    <property type="match status" value="1"/>
</dbReference>
<dbReference type="EC" id="2.1.2.2" evidence="16"/>
<dbReference type="HAMAP" id="MF_01930">
    <property type="entry name" value="PurN"/>
    <property type="match status" value="1"/>
</dbReference>
<evidence type="ECO:0000256" key="15">
    <source>
        <dbReference type="PROSITE-ProRule" id="PRU00409"/>
    </source>
</evidence>
<dbReference type="FunFam" id="3.90.600.10:FF:000001">
    <property type="entry name" value="Trifunctional purine biosynthetic protein adenosine-3"/>
    <property type="match status" value="1"/>
</dbReference>
<dbReference type="EC" id="6.3.4.13" evidence="16"/>
<dbReference type="InterPro" id="IPR004607">
    <property type="entry name" value="GART"/>
</dbReference>
<evidence type="ECO:0000256" key="1">
    <source>
        <dbReference type="ARBA" id="ARBA00004686"/>
    </source>
</evidence>
<dbReference type="InterPro" id="IPR002376">
    <property type="entry name" value="Formyl_transf_N"/>
</dbReference>
<evidence type="ECO:0000256" key="14">
    <source>
        <dbReference type="ARBA" id="ARBA00023268"/>
    </source>
</evidence>
<evidence type="ECO:0000256" key="6">
    <source>
        <dbReference type="ARBA" id="ARBA00008696"/>
    </source>
</evidence>
<dbReference type="Pfam" id="PF02844">
    <property type="entry name" value="GARS_N"/>
    <property type="match status" value="1"/>
</dbReference>
<comment type="catalytic activity">
    <reaction evidence="16">
        <text>5-phospho-beta-D-ribosylamine + glycine + ATP = N(1)-(5-phospho-beta-D-ribosyl)glycinamide + ADP + phosphate + H(+)</text>
        <dbReference type="Rhea" id="RHEA:17453"/>
        <dbReference type="ChEBI" id="CHEBI:15378"/>
        <dbReference type="ChEBI" id="CHEBI:30616"/>
        <dbReference type="ChEBI" id="CHEBI:43474"/>
        <dbReference type="ChEBI" id="CHEBI:57305"/>
        <dbReference type="ChEBI" id="CHEBI:58681"/>
        <dbReference type="ChEBI" id="CHEBI:143788"/>
        <dbReference type="ChEBI" id="CHEBI:456216"/>
        <dbReference type="EC" id="6.3.4.13"/>
    </reaction>
</comment>
<proteinExistence type="inferred from homology"/>